<dbReference type="InterPro" id="IPR013149">
    <property type="entry name" value="ADH-like_C"/>
</dbReference>
<dbReference type="PANTHER" id="PTHR43677:SF4">
    <property type="entry name" value="QUINONE OXIDOREDUCTASE-LIKE PROTEIN 2"/>
    <property type="match status" value="1"/>
</dbReference>
<dbReference type="SMART" id="SM00829">
    <property type="entry name" value="PKS_ER"/>
    <property type="match status" value="1"/>
</dbReference>
<dbReference type="Gene3D" id="3.90.180.10">
    <property type="entry name" value="Medium-chain alcohol dehydrogenases, catalytic domain"/>
    <property type="match status" value="1"/>
</dbReference>
<dbReference type="CDD" id="cd08241">
    <property type="entry name" value="QOR1"/>
    <property type="match status" value="1"/>
</dbReference>
<dbReference type="GO" id="GO:0016491">
    <property type="term" value="F:oxidoreductase activity"/>
    <property type="evidence" value="ECO:0007669"/>
    <property type="project" value="InterPro"/>
</dbReference>
<evidence type="ECO:0000313" key="3">
    <source>
        <dbReference type="Proteomes" id="UP000318590"/>
    </source>
</evidence>
<gene>
    <name evidence="2" type="ORF">FEV53_00845</name>
</gene>
<keyword evidence="3" id="KW-1185">Reference proteome</keyword>
<evidence type="ECO:0000259" key="1">
    <source>
        <dbReference type="SMART" id="SM00829"/>
    </source>
</evidence>
<dbReference type="Pfam" id="PF08240">
    <property type="entry name" value="ADH_N"/>
    <property type="match status" value="1"/>
</dbReference>
<dbReference type="Pfam" id="PF00107">
    <property type="entry name" value="ADH_zinc_N"/>
    <property type="match status" value="1"/>
</dbReference>
<comment type="caution">
    <text evidence="2">The sequence shown here is derived from an EMBL/GenBank/DDBJ whole genome shotgun (WGS) entry which is preliminary data.</text>
</comment>
<proteinExistence type="predicted"/>
<dbReference type="AlphaFoldDB" id="A0A547QB93"/>
<dbReference type="PANTHER" id="PTHR43677">
    <property type="entry name" value="SHORT-CHAIN DEHYDROGENASE/REDUCTASE"/>
    <property type="match status" value="1"/>
</dbReference>
<feature type="domain" description="Enoyl reductase (ER)" evidence="1">
    <location>
        <begin position="8"/>
        <end position="317"/>
    </location>
</feature>
<dbReference type="InterPro" id="IPR013154">
    <property type="entry name" value="ADH-like_N"/>
</dbReference>
<sequence length="321" mass="33631">MLAFRIHDHTSPARLEQIERPDLAQGQILVRIAACGLNFADLLTIKGTYQAIPPLPMTLGMELAGTIEALGSDVVGLSVGDRVALNAGQGGLAEYGVFDAASAVPLPDRMGLDVAAGFLVTYGTSHLGLTRRARLSAGERMVVLGAAGGVGLTAVEIARALGAEVIAVARGADRLEVARKAGAHHLIDSSDCDLTAELKTLGGVDVIYDAVGGATTTAALKAARPEARLLVIGFASGEVPKLAANHLLVKNIDVIGFYWGAYATFRPEAIRDSLAECFRWYEDGKLSPHISHRFPLAQAQEALDTLAARKSTGKVVVTMGD</sequence>
<dbReference type="EMBL" id="VFSV01000001">
    <property type="protein sequence ID" value="TRD23596.1"/>
    <property type="molecule type" value="Genomic_DNA"/>
</dbReference>
<evidence type="ECO:0000313" key="2">
    <source>
        <dbReference type="EMBL" id="TRD23596.1"/>
    </source>
</evidence>
<dbReference type="SUPFAM" id="SSF50129">
    <property type="entry name" value="GroES-like"/>
    <property type="match status" value="1"/>
</dbReference>
<dbReference type="InterPro" id="IPR020843">
    <property type="entry name" value="ER"/>
</dbReference>
<dbReference type="InterPro" id="IPR011032">
    <property type="entry name" value="GroES-like_sf"/>
</dbReference>
<dbReference type="Gene3D" id="3.40.50.720">
    <property type="entry name" value="NAD(P)-binding Rossmann-like Domain"/>
    <property type="match status" value="1"/>
</dbReference>
<organism evidence="2 3">
    <name type="scientific">Palleronia caenipelagi</name>
    <dbReference type="NCBI Taxonomy" id="2489174"/>
    <lineage>
        <taxon>Bacteria</taxon>
        <taxon>Pseudomonadati</taxon>
        <taxon>Pseudomonadota</taxon>
        <taxon>Alphaproteobacteria</taxon>
        <taxon>Rhodobacterales</taxon>
        <taxon>Roseobacteraceae</taxon>
        <taxon>Palleronia</taxon>
    </lineage>
</organism>
<accession>A0A547QB93</accession>
<name>A0A547QB93_9RHOB</name>
<dbReference type="InterPro" id="IPR036291">
    <property type="entry name" value="NAD(P)-bd_dom_sf"/>
</dbReference>
<dbReference type="Proteomes" id="UP000318590">
    <property type="component" value="Unassembled WGS sequence"/>
</dbReference>
<dbReference type="RefSeq" id="WP_142832918.1">
    <property type="nucleotide sequence ID" value="NZ_VFSV01000001.1"/>
</dbReference>
<protein>
    <submittedName>
        <fullName evidence="2">NADPH:quinone oxidoreductase family protein</fullName>
    </submittedName>
</protein>
<reference evidence="2 3" key="1">
    <citation type="submission" date="2019-06" db="EMBL/GenBank/DDBJ databases">
        <title>Paenimaribius caenipelagi gen. nov., sp. nov., isolated from a tidal flat.</title>
        <authorList>
            <person name="Yoon J.-H."/>
        </authorList>
    </citation>
    <scope>NUCLEOTIDE SEQUENCE [LARGE SCALE GENOMIC DNA]</scope>
    <source>
        <strain evidence="2 3">JBTF-M29</strain>
    </source>
</reference>
<dbReference type="SUPFAM" id="SSF51735">
    <property type="entry name" value="NAD(P)-binding Rossmann-fold domains"/>
    <property type="match status" value="1"/>
</dbReference>
<dbReference type="InterPro" id="IPR051397">
    <property type="entry name" value="Zn-ADH-like_protein"/>
</dbReference>
<dbReference type="OrthoDB" id="4190732at2"/>